<dbReference type="InterPro" id="IPR011006">
    <property type="entry name" value="CheY-like_superfamily"/>
</dbReference>
<keyword evidence="2" id="KW-0238">DNA-binding</keyword>
<keyword evidence="8" id="KW-1185">Reference proteome</keyword>
<comment type="caution">
    <text evidence="4">Lacks conserved residue(s) required for the propagation of feature annotation.</text>
</comment>
<dbReference type="InterPro" id="IPR036388">
    <property type="entry name" value="WH-like_DNA-bd_sf"/>
</dbReference>
<dbReference type="SMART" id="SM00421">
    <property type="entry name" value="HTH_LUXR"/>
    <property type="match status" value="2"/>
</dbReference>
<reference evidence="7" key="1">
    <citation type="submission" date="2022-10" db="EMBL/GenBank/DDBJ databases">
        <title>The WGS of Solirubrobacter phytolaccae KCTC 29190.</title>
        <authorList>
            <person name="Jiang Z."/>
        </authorList>
    </citation>
    <scope>NUCLEOTIDE SEQUENCE</scope>
    <source>
        <strain evidence="7">KCTC 29190</strain>
    </source>
</reference>
<evidence type="ECO:0000256" key="3">
    <source>
        <dbReference type="ARBA" id="ARBA00023163"/>
    </source>
</evidence>
<dbReference type="EMBL" id="JAPDDP010000015">
    <property type="protein sequence ID" value="MDA0180684.1"/>
    <property type="molecule type" value="Genomic_DNA"/>
</dbReference>
<feature type="domain" description="HTH luxR-type" evidence="5">
    <location>
        <begin position="272"/>
        <end position="337"/>
    </location>
</feature>
<evidence type="ECO:0000256" key="2">
    <source>
        <dbReference type="ARBA" id="ARBA00023125"/>
    </source>
</evidence>
<feature type="domain" description="HTH luxR-type" evidence="5">
    <location>
        <begin position="115"/>
        <end position="180"/>
    </location>
</feature>
<protein>
    <submittedName>
        <fullName evidence="7">LuxR C-terminal-related transcriptional regulator</fullName>
    </submittedName>
</protein>
<accession>A0A9X3N932</accession>
<evidence type="ECO:0000256" key="1">
    <source>
        <dbReference type="ARBA" id="ARBA00023015"/>
    </source>
</evidence>
<dbReference type="PRINTS" id="PR00038">
    <property type="entry name" value="HTHLUXR"/>
</dbReference>
<dbReference type="PANTHER" id="PTHR44688:SF16">
    <property type="entry name" value="DNA-BINDING TRANSCRIPTIONAL ACTIVATOR DEVR_DOSR"/>
    <property type="match status" value="1"/>
</dbReference>
<dbReference type="InterPro" id="IPR000792">
    <property type="entry name" value="Tscrpt_reg_LuxR_C"/>
</dbReference>
<dbReference type="PROSITE" id="PS50110">
    <property type="entry name" value="RESPONSE_REGULATORY"/>
    <property type="match status" value="1"/>
</dbReference>
<dbReference type="GO" id="GO:0006355">
    <property type="term" value="P:regulation of DNA-templated transcription"/>
    <property type="evidence" value="ECO:0007669"/>
    <property type="project" value="InterPro"/>
</dbReference>
<dbReference type="Gene3D" id="1.10.10.10">
    <property type="entry name" value="Winged helix-like DNA-binding domain superfamily/Winged helix DNA-binding domain"/>
    <property type="match status" value="1"/>
</dbReference>
<dbReference type="CDD" id="cd06170">
    <property type="entry name" value="LuxR_C_like"/>
    <property type="match status" value="2"/>
</dbReference>
<sequence length="341" mass="36579">MRVLVVEGHEVLGNGLRWLLTRVPWIERCTLAHEPQGGYDLALVDVGLGLPMCERVAATGARTALLTSRWDDVSLRTARSAGAFGVISRDLPARDLLAAVRTLARGGMPEPRPVAAGGGTRFTPREREILRLVGAGLTNAEIGAEMFLAPGTVKHHMLGIYDKLGARNRAGAVHAARRLGIVADRREPFTPPLDPLRVLVADPVDVRRAGVLLALHGRPWVEACAGARTLEDARAMAERLDPQLVLAGTPDLRLPGIPTLALREDGTIEQRVESDTGSVSPRERDVLFAFAAGATNPVIATQLGLSPNTVKQHASSIFRKLGVRNRAEAVRRADELGLLAA</sequence>
<dbReference type="InterPro" id="IPR001789">
    <property type="entry name" value="Sig_transdc_resp-reg_receiver"/>
</dbReference>
<name>A0A9X3N932_9ACTN</name>
<dbReference type="SMART" id="SM00448">
    <property type="entry name" value="REC"/>
    <property type="match status" value="1"/>
</dbReference>
<dbReference type="GO" id="GO:0003677">
    <property type="term" value="F:DNA binding"/>
    <property type="evidence" value="ECO:0007669"/>
    <property type="project" value="UniProtKB-KW"/>
</dbReference>
<dbReference type="SUPFAM" id="SSF46894">
    <property type="entry name" value="C-terminal effector domain of the bipartite response regulators"/>
    <property type="match status" value="2"/>
</dbReference>
<dbReference type="Pfam" id="PF00196">
    <property type="entry name" value="GerE"/>
    <property type="match status" value="2"/>
</dbReference>
<evidence type="ECO:0000313" key="8">
    <source>
        <dbReference type="Proteomes" id="UP001147653"/>
    </source>
</evidence>
<dbReference type="InterPro" id="IPR016032">
    <property type="entry name" value="Sig_transdc_resp-reg_C-effctor"/>
</dbReference>
<dbReference type="SUPFAM" id="SSF52172">
    <property type="entry name" value="CheY-like"/>
    <property type="match status" value="1"/>
</dbReference>
<dbReference type="PROSITE" id="PS50043">
    <property type="entry name" value="HTH_LUXR_2"/>
    <property type="match status" value="2"/>
</dbReference>
<dbReference type="PANTHER" id="PTHR44688">
    <property type="entry name" value="DNA-BINDING TRANSCRIPTIONAL ACTIVATOR DEVR_DOSR"/>
    <property type="match status" value="1"/>
</dbReference>
<dbReference type="PROSITE" id="PS00622">
    <property type="entry name" value="HTH_LUXR_1"/>
    <property type="match status" value="1"/>
</dbReference>
<feature type="domain" description="Response regulatory" evidence="6">
    <location>
        <begin position="2"/>
        <end position="104"/>
    </location>
</feature>
<comment type="caution">
    <text evidence="7">The sequence shown here is derived from an EMBL/GenBank/DDBJ whole genome shotgun (WGS) entry which is preliminary data.</text>
</comment>
<keyword evidence="1" id="KW-0805">Transcription regulation</keyword>
<dbReference type="AlphaFoldDB" id="A0A9X3N932"/>
<dbReference type="RefSeq" id="WP_270024998.1">
    <property type="nucleotide sequence ID" value="NZ_JAPDDP010000015.1"/>
</dbReference>
<evidence type="ECO:0000256" key="4">
    <source>
        <dbReference type="PROSITE-ProRule" id="PRU00169"/>
    </source>
</evidence>
<organism evidence="7 8">
    <name type="scientific">Solirubrobacter phytolaccae</name>
    <dbReference type="NCBI Taxonomy" id="1404360"/>
    <lineage>
        <taxon>Bacteria</taxon>
        <taxon>Bacillati</taxon>
        <taxon>Actinomycetota</taxon>
        <taxon>Thermoleophilia</taxon>
        <taxon>Solirubrobacterales</taxon>
        <taxon>Solirubrobacteraceae</taxon>
        <taxon>Solirubrobacter</taxon>
    </lineage>
</organism>
<dbReference type="Proteomes" id="UP001147653">
    <property type="component" value="Unassembled WGS sequence"/>
</dbReference>
<evidence type="ECO:0000259" key="5">
    <source>
        <dbReference type="PROSITE" id="PS50043"/>
    </source>
</evidence>
<keyword evidence="3" id="KW-0804">Transcription</keyword>
<dbReference type="Gene3D" id="3.40.50.2300">
    <property type="match status" value="1"/>
</dbReference>
<proteinExistence type="predicted"/>
<evidence type="ECO:0000259" key="6">
    <source>
        <dbReference type="PROSITE" id="PS50110"/>
    </source>
</evidence>
<gene>
    <name evidence="7" type="ORF">OJ997_10305</name>
</gene>
<dbReference type="GO" id="GO:0000160">
    <property type="term" value="P:phosphorelay signal transduction system"/>
    <property type="evidence" value="ECO:0007669"/>
    <property type="project" value="InterPro"/>
</dbReference>
<evidence type="ECO:0000313" key="7">
    <source>
        <dbReference type="EMBL" id="MDA0180684.1"/>
    </source>
</evidence>